<proteinExistence type="predicted"/>
<dbReference type="PROSITE" id="PS51168">
    <property type="entry name" value="CHORISMATE_MUT_2"/>
    <property type="match status" value="1"/>
</dbReference>
<sequence length="131" mass="14552">MSQDSDQRSNDALRTAASEAKSEGHRAVGEQKLVELRRELDGIDEVLRAAIRDRIDVCVRVAHVKREHAIPMMQPGRVGLVTERAREFASENGLSPDFLEELYRSMIAEACRVEDLIIDAPAAGLGPESER</sequence>
<dbReference type="InterPro" id="IPR008241">
    <property type="entry name" value="Isochorismate_pyruvate-lyase"/>
</dbReference>
<dbReference type="Proteomes" id="UP001081071">
    <property type="component" value="Unassembled WGS sequence"/>
</dbReference>
<feature type="compositionally biased region" description="Basic and acidic residues" evidence="1">
    <location>
        <begin position="1"/>
        <end position="11"/>
    </location>
</feature>
<evidence type="ECO:0000256" key="1">
    <source>
        <dbReference type="SAM" id="MobiDB-lite"/>
    </source>
</evidence>
<keyword evidence="4" id="KW-1185">Reference proteome</keyword>
<dbReference type="InterPro" id="IPR036263">
    <property type="entry name" value="Chorismate_II_sf"/>
</dbReference>
<evidence type="ECO:0000313" key="4">
    <source>
        <dbReference type="Proteomes" id="UP001081071"/>
    </source>
</evidence>
<dbReference type="NCBIfam" id="TIGR01803">
    <property type="entry name" value="CM-like"/>
    <property type="match status" value="1"/>
</dbReference>
<accession>A0ABT4MHA1</accession>
<dbReference type="Gene3D" id="1.20.59.10">
    <property type="entry name" value="Chorismate mutase"/>
    <property type="match status" value="1"/>
</dbReference>
<protein>
    <submittedName>
        <fullName evidence="3">Chorismate mutase family protein</fullName>
    </submittedName>
</protein>
<feature type="region of interest" description="Disordered" evidence="1">
    <location>
        <begin position="1"/>
        <end position="27"/>
    </location>
</feature>
<dbReference type="InterPro" id="IPR002701">
    <property type="entry name" value="CM_II_prokaryot"/>
</dbReference>
<dbReference type="RefSeq" id="WP_269606597.1">
    <property type="nucleotide sequence ID" value="NZ_JAPWIJ010000007.1"/>
</dbReference>
<reference evidence="3" key="1">
    <citation type="submission" date="2022-12" db="EMBL/GenBank/DDBJ databases">
        <authorList>
            <person name="Krivoruchko A.V."/>
            <person name="Elkin A."/>
        </authorList>
    </citation>
    <scope>NUCLEOTIDE SEQUENCE</scope>
    <source>
        <strain evidence="3">IEGM 1391</strain>
    </source>
</reference>
<name>A0ABT4MHA1_9NOCA</name>
<dbReference type="InterPro" id="IPR036979">
    <property type="entry name" value="CM_dom_sf"/>
</dbReference>
<feature type="domain" description="Chorismate mutase" evidence="2">
    <location>
        <begin position="27"/>
        <end position="118"/>
    </location>
</feature>
<evidence type="ECO:0000259" key="2">
    <source>
        <dbReference type="PROSITE" id="PS51168"/>
    </source>
</evidence>
<comment type="caution">
    <text evidence="3">The sequence shown here is derived from an EMBL/GenBank/DDBJ whole genome shotgun (WGS) entry which is preliminary data.</text>
</comment>
<dbReference type="Pfam" id="PF01817">
    <property type="entry name" value="CM_2"/>
    <property type="match status" value="1"/>
</dbReference>
<dbReference type="SMART" id="SM00830">
    <property type="entry name" value="CM_2"/>
    <property type="match status" value="1"/>
</dbReference>
<dbReference type="EMBL" id="JAPWIJ010000007">
    <property type="protein sequence ID" value="MCZ4520367.1"/>
    <property type="molecule type" value="Genomic_DNA"/>
</dbReference>
<organism evidence="3 4">
    <name type="scientific">Rhodococcus ruber</name>
    <dbReference type="NCBI Taxonomy" id="1830"/>
    <lineage>
        <taxon>Bacteria</taxon>
        <taxon>Bacillati</taxon>
        <taxon>Actinomycetota</taxon>
        <taxon>Actinomycetes</taxon>
        <taxon>Mycobacteriales</taxon>
        <taxon>Nocardiaceae</taxon>
        <taxon>Rhodococcus</taxon>
    </lineage>
</organism>
<dbReference type="SUPFAM" id="SSF48600">
    <property type="entry name" value="Chorismate mutase II"/>
    <property type="match status" value="1"/>
</dbReference>
<evidence type="ECO:0000313" key="3">
    <source>
        <dbReference type="EMBL" id="MCZ4520367.1"/>
    </source>
</evidence>
<gene>
    <name evidence="3" type="ORF">O4220_17780</name>
</gene>